<name>A0A1T0CNR4_9GAMM</name>
<dbReference type="EMBL" id="MUYV01000011">
    <property type="protein sequence ID" value="OOS23975.1"/>
    <property type="molecule type" value="Genomic_DNA"/>
</dbReference>
<reference evidence="2 3" key="1">
    <citation type="submission" date="2017-02" db="EMBL/GenBank/DDBJ databases">
        <title>Draft genome sequence of Moraxella porci CCUG 54912T type strain.</title>
        <authorList>
            <person name="Salva-Serra F."/>
            <person name="Engstrom-Jakobsson H."/>
            <person name="Thorell K."/>
            <person name="Jaen-Luchoro D."/>
            <person name="Gonzales-Siles L."/>
            <person name="Karlsson R."/>
            <person name="Yazdan S."/>
            <person name="Boulund F."/>
            <person name="Johnning A."/>
            <person name="Engstrand L."/>
            <person name="Kristiansson E."/>
            <person name="Moore E."/>
        </authorList>
    </citation>
    <scope>NUCLEOTIDE SEQUENCE [LARGE SCALE GENOMIC DNA]</scope>
    <source>
        <strain evidence="2 3">CCUG 54912</strain>
    </source>
</reference>
<dbReference type="STRING" id="573983.B0681_08435"/>
<evidence type="ECO:0000313" key="2">
    <source>
        <dbReference type="EMBL" id="OOS23975.1"/>
    </source>
</evidence>
<dbReference type="AlphaFoldDB" id="A0A1T0CNR4"/>
<protein>
    <submittedName>
        <fullName evidence="2">Abortive infection family protein</fullName>
    </submittedName>
</protein>
<organism evidence="2 3">
    <name type="scientific">Moraxella porci DSM 25326</name>
    <dbReference type="NCBI Taxonomy" id="573983"/>
    <lineage>
        <taxon>Bacteria</taxon>
        <taxon>Pseudomonadati</taxon>
        <taxon>Pseudomonadota</taxon>
        <taxon>Gammaproteobacteria</taxon>
        <taxon>Moraxellales</taxon>
        <taxon>Moraxellaceae</taxon>
        <taxon>Moraxella</taxon>
    </lineage>
</organism>
<feature type="domain" description="Abortive infection protein-like C-terminal" evidence="1">
    <location>
        <begin position="175"/>
        <end position="245"/>
    </location>
</feature>
<accession>A0A1T0CNR4</accession>
<gene>
    <name evidence="2" type="ORF">B0681_08435</name>
</gene>
<dbReference type="InterPro" id="IPR026001">
    <property type="entry name" value="Abi-like_C"/>
</dbReference>
<evidence type="ECO:0000313" key="3">
    <source>
        <dbReference type="Proteomes" id="UP000190683"/>
    </source>
</evidence>
<dbReference type="Proteomes" id="UP000190683">
    <property type="component" value="Unassembled WGS sequence"/>
</dbReference>
<dbReference type="RefSeq" id="WP_078318290.1">
    <property type="nucleotide sequence ID" value="NZ_MUYV01000011.1"/>
</dbReference>
<sequence length="267" mass="31347">MSNLTNKEKRKLEALFDMASGYVLNFSNRTFEEFLSEFHIEIYNDKYAMNGDSKAKRMRAFWDLETNYLVGTLIKELIDYGLDENLFTNVEQNLIDDCLKISQRLISEQKVCEADSIKAIKSEKNFELLVKEIRQAIESNEPEKALDRLHTYTIKFVRDICKKYAIDTSQDKPLHSIFGEYVKELNKNNHLESEMTERILKSSISILEKFNEVRNNQSLAHDNVVLNYEESLLIFNHITASIRFISKLEEKIQVKEKLSLVNDNFFF</sequence>
<proteinExistence type="predicted"/>
<evidence type="ECO:0000259" key="1">
    <source>
        <dbReference type="Pfam" id="PF14355"/>
    </source>
</evidence>
<comment type="caution">
    <text evidence="2">The sequence shown here is derived from an EMBL/GenBank/DDBJ whole genome shotgun (WGS) entry which is preliminary data.</text>
</comment>
<dbReference type="Pfam" id="PF14355">
    <property type="entry name" value="Abi_C"/>
    <property type="match status" value="1"/>
</dbReference>
<keyword evidence="3" id="KW-1185">Reference proteome</keyword>